<dbReference type="InterPro" id="IPR002347">
    <property type="entry name" value="SDR_fam"/>
</dbReference>
<evidence type="ECO:0000256" key="1">
    <source>
        <dbReference type="ARBA" id="ARBA00023002"/>
    </source>
</evidence>
<dbReference type="Gene3D" id="3.40.50.720">
    <property type="entry name" value="NAD(P)-binding Rossmann-like Domain"/>
    <property type="match status" value="1"/>
</dbReference>
<dbReference type="Proteomes" id="UP000800093">
    <property type="component" value="Unassembled WGS sequence"/>
</dbReference>
<gene>
    <name evidence="2" type="ORF">CC78DRAFT_515817</name>
</gene>
<organism evidence="2 3">
    <name type="scientific">Lojkania enalia</name>
    <dbReference type="NCBI Taxonomy" id="147567"/>
    <lineage>
        <taxon>Eukaryota</taxon>
        <taxon>Fungi</taxon>
        <taxon>Dikarya</taxon>
        <taxon>Ascomycota</taxon>
        <taxon>Pezizomycotina</taxon>
        <taxon>Dothideomycetes</taxon>
        <taxon>Pleosporomycetidae</taxon>
        <taxon>Pleosporales</taxon>
        <taxon>Pleosporales incertae sedis</taxon>
        <taxon>Lojkania</taxon>
    </lineage>
</organism>
<protein>
    <submittedName>
        <fullName evidence="2">3-oxoacyl-reductase</fullName>
    </submittedName>
</protein>
<name>A0A9P4KC42_9PLEO</name>
<reference evidence="3" key="1">
    <citation type="journal article" date="2020" name="Stud. Mycol.">
        <title>101 Dothideomycetes genomes: A test case for predicting lifestyles and emergence of pathogens.</title>
        <authorList>
            <person name="Haridas S."/>
            <person name="Albert R."/>
            <person name="Binder M."/>
            <person name="Bloem J."/>
            <person name="LaButti K."/>
            <person name="Salamov A."/>
            <person name="Andreopoulos B."/>
            <person name="Baker S."/>
            <person name="Barry K."/>
            <person name="Bills G."/>
            <person name="Bluhm B."/>
            <person name="Cannon C."/>
            <person name="Castanera R."/>
            <person name="Culley D."/>
            <person name="Daum C."/>
            <person name="Ezra D."/>
            <person name="Gonzalez J."/>
            <person name="Henrissat B."/>
            <person name="Kuo A."/>
            <person name="Liang C."/>
            <person name="Lipzen A."/>
            <person name="Lutzoni F."/>
            <person name="Magnuson J."/>
            <person name="Mondo S."/>
            <person name="Nolan M."/>
            <person name="Ohm R."/>
            <person name="Pangilinan J."/>
            <person name="Park H.-J."/>
            <person name="Ramirez L."/>
            <person name="Alfaro M."/>
            <person name="Sun H."/>
            <person name="Tritt A."/>
            <person name="Yoshinaga Y."/>
            <person name="Zwiers L.-H."/>
            <person name="Turgeon B."/>
            <person name="Goodwin S."/>
            <person name="Spatafora J."/>
            <person name="Crous P."/>
            <person name="Grigoriev I."/>
        </authorList>
    </citation>
    <scope>NUCLEOTIDE SEQUENCE [LARGE SCALE GENOMIC DNA]</scope>
    <source>
        <strain evidence="3">CBS 304.66</strain>
    </source>
</reference>
<evidence type="ECO:0000313" key="3">
    <source>
        <dbReference type="Proteomes" id="UP000800093"/>
    </source>
</evidence>
<comment type="caution">
    <text evidence="2">The sequence shown here is derived from an EMBL/GenBank/DDBJ whole genome shotgun (WGS) entry which is preliminary data.</text>
</comment>
<keyword evidence="1" id="KW-0560">Oxidoreductase</keyword>
<proteinExistence type="predicted"/>
<dbReference type="PANTHER" id="PTHR43157:SF31">
    <property type="entry name" value="PHOSPHATIDYLINOSITOL-GLYCAN BIOSYNTHESIS CLASS F PROTEIN"/>
    <property type="match status" value="1"/>
</dbReference>
<sequence length="326" mass="37118">MGNFFEFCWHQWTFKPKPLDASLSMEGKTVLITGGNIGLGLEAAKELVARKPSTLIMAVRDTAKGEAAKSTILKEIQVNLFDFEVWELDYDSYDSILAFGERVNALERLDYCLLNAGLKQMYYTTAKLGHETNLQINHLGTSLVSLQVLPVLEKTARLTSKPSRLTIVSSEGHFWVPFHERTSDNILARMDDQATFGKQMNRYYTTKLLNVLWTRELASKLIDRPVILNCVNPGFCYSGLHRHEKTGIIKIFLWLLAWTTQQGGYCLTNALIEHEDSHGQYLSEQKVVPPSRFVLSDEGKKVQKKIWDETIDLFKKEIPAFKLPSL</sequence>
<dbReference type="AlphaFoldDB" id="A0A9P4KC42"/>
<evidence type="ECO:0000313" key="2">
    <source>
        <dbReference type="EMBL" id="KAF2265022.1"/>
    </source>
</evidence>
<dbReference type="PANTHER" id="PTHR43157">
    <property type="entry name" value="PHOSPHATIDYLINOSITOL-GLYCAN BIOSYNTHESIS CLASS F PROTEIN-RELATED"/>
    <property type="match status" value="1"/>
</dbReference>
<keyword evidence="3" id="KW-1185">Reference proteome</keyword>
<dbReference type="SUPFAM" id="SSF51735">
    <property type="entry name" value="NAD(P)-binding Rossmann-fold domains"/>
    <property type="match status" value="1"/>
</dbReference>
<dbReference type="EMBL" id="ML986611">
    <property type="protein sequence ID" value="KAF2265022.1"/>
    <property type="molecule type" value="Genomic_DNA"/>
</dbReference>
<accession>A0A9P4KC42</accession>
<dbReference type="InterPro" id="IPR036291">
    <property type="entry name" value="NAD(P)-bd_dom_sf"/>
</dbReference>
<dbReference type="PRINTS" id="PR00081">
    <property type="entry name" value="GDHRDH"/>
</dbReference>
<dbReference type="GO" id="GO:0016491">
    <property type="term" value="F:oxidoreductase activity"/>
    <property type="evidence" value="ECO:0007669"/>
    <property type="project" value="UniProtKB-KW"/>
</dbReference>
<dbReference type="Pfam" id="PF00106">
    <property type="entry name" value="adh_short"/>
    <property type="match status" value="1"/>
</dbReference>
<dbReference type="OrthoDB" id="542013at2759"/>